<evidence type="ECO:0000313" key="3">
    <source>
        <dbReference type="Proteomes" id="UP000467840"/>
    </source>
</evidence>
<dbReference type="EMBL" id="JAAGAX010000004">
    <property type="protein sequence ID" value="KAF2317109.1"/>
    <property type="molecule type" value="Genomic_DNA"/>
</dbReference>
<comment type="caution">
    <text evidence="2">The sequence shown here is derived from an EMBL/GenBank/DDBJ whole genome shotgun (WGS) entry which is preliminary data.</text>
</comment>
<feature type="region of interest" description="Disordered" evidence="1">
    <location>
        <begin position="1"/>
        <end position="23"/>
    </location>
</feature>
<reference evidence="2 3" key="1">
    <citation type="journal article" date="2020" name="Mol. Plant">
        <title>The Chromosome-Based Rubber Tree Genome Provides New Insights into Spurge Genome Evolution and Rubber Biosynthesis.</title>
        <authorList>
            <person name="Liu J."/>
            <person name="Shi C."/>
            <person name="Shi C.C."/>
            <person name="Li W."/>
            <person name="Zhang Q.J."/>
            <person name="Zhang Y."/>
            <person name="Li K."/>
            <person name="Lu H.F."/>
            <person name="Shi C."/>
            <person name="Zhu S.T."/>
            <person name="Xiao Z.Y."/>
            <person name="Nan H."/>
            <person name="Yue Y."/>
            <person name="Zhu X.G."/>
            <person name="Wu Y."/>
            <person name="Hong X.N."/>
            <person name="Fan G.Y."/>
            <person name="Tong Y."/>
            <person name="Zhang D."/>
            <person name="Mao C.L."/>
            <person name="Liu Y.L."/>
            <person name="Hao S.J."/>
            <person name="Liu W.Q."/>
            <person name="Lv M.Q."/>
            <person name="Zhang H.B."/>
            <person name="Liu Y."/>
            <person name="Hu-Tang G.R."/>
            <person name="Wang J.P."/>
            <person name="Wang J.H."/>
            <person name="Sun Y.H."/>
            <person name="Ni S.B."/>
            <person name="Chen W.B."/>
            <person name="Zhang X.C."/>
            <person name="Jiao Y.N."/>
            <person name="Eichler E.E."/>
            <person name="Li G.H."/>
            <person name="Liu X."/>
            <person name="Gao L.Z."/>
        </authorList>
    </citation>
    <scope>NUCLEOTIDE SEQUENCE [LARGE SCALE GENOMIC DNA]</scope>
    <source>
        <strain evidence="3">cv. GT1</strain>
        <tissue evidence="2">Leaf</tissue>
    </source>
</reference>
<name>A0A6A6MZ52_HEVBR</name>
<keyword evidence="3" id="KW-1185">Reference proteome</keyword>
<accession>A0A6A6MZ52</accession>
<feature type="region of interest" description="Disordered" evidence="1">
    <location>
        <begin position="39"/>
        <end position="64"/>
    </location>
</feature>
<protein>
    <submittedName>
        <fullName evidence="2">Uncharacterized protein</fullName>
    </submittedName>
</protein>
<organism evidence="2 3">
    <name type="scientific">Hevea brasiliensis</name>
    <name type="common">Para rubber tree</name>
    <name type="synonym">Siphonia brasiliensis</name>
    <dbReference type="NCBI Taxonomy" id="3981"/>
    <lineage>
        <taxon>Eukaryota</taxon>
        <taxon>Viridiplantae</taxon>
        <taxon>Streptophyta</taxon>
        <taxon>Embryophyta</taxon>
        <taxon>Tracheophyta</taxon>
        <taxon>Spermatophyta</taxon>
        <taxon>Magnoliopsida</taxon>
        <taxon>eudicotyledons</taxon>
        <taxon>Gunneridae</taxon>
        <taxon>Pentapetalae</taxon>
        <taxon>rosids</taxon>
        <taxon>fabids</taxon>
        <taxon>Malpighiales</taxon>
        <taxon>Euphorbiaceae</taxon>
        <taxon>Crotonoideae</taxon>
        <taxon>Micrandreae</taxon>
        <taxon>Hevea</taxon>
    </lineage>
</organism>
<feature type="region of interest" description="Disordered" evidence="1">
    <location>
        <begin position="78"/>
        <end position="98"/>
    </location>
</feature>
<evidence type="ECO:0000256" key="1">
    <source>
        <dbReference type="SAM" id="MobiDB-lite"/>
    </source>
</evidence>
<dbReference type="PANTHER" id="PTHR33168">
    <property type="entry name" value="STRESS INDUCED PROTEIN-RELATED"/>
    <property type="match status" value="1"/>
</dbReference>
<evidence type="ECO:0000313" key="2">
    <source>
        <dbReference type="EMBL" id="KAF2317109.1"/>
    </source>
</evidence>
<dbReference type="AlphaFoldDB" id="A0A6A6MZ52"/>
<dbReference type="Proteomes" id="UP000467840">
    <property type="component" value="Chromosome 6"/>
</dbReference>
<gene>
    <name evidence="2" type="ORF">GH714_011831</name>
</gene>
<proteinExistence type="predicted"/>
<sequence>MEESKPSSPPSSPSSPSSLKHKLKLKHPFSLLSPFRKINHNHESLPPSPDADKSSKLLRTSSSTSTWIRSRAHDILRIGRHAHPNNGHAHGRGRRRRHSLSADFHYDAMSYALNFDEGHDESPENYFPLRSFSSRLPQSPKREIEYGVGIDIRKGSIAVQLQLRTLILVGLRLLISHVLVKWMSGAPTTSVLSSRGNLATPQDTNKKFVPVEPQLSVYADAFGVSLSIPMVKAGPP</sequence>